<reference evidence="1 2" key="1">
    <citation type="submission" date="2020-07" db="EMBL/GenBank/DDBJ databases">
        <title>Sequencing the genomes of 1000 actinobacteria strains.</title>
        <authorList>
            <person name="Klenk H.-P."/>
        </authorList>
    </citation>
    <scope>NUCLEOTIDE SEQUENCE [LARGE SCALE GENOMIC DNA]</scope>
    <source>
        <strain evidence="1 2">DSM 45927</strain>
    </source>
</reference>
<organism evidence="1 2">
    <name type="scientific">Streptomonospora nanhaiensis</name>
    <dbReference type="NCBI Taxonomy" id="1323731"/>
    <lineage>
        <taxon>Bacteria</taxon>
        <taxon>Bacillati</taxon>
        <taxon>Actinomycetota</taxon>
        <taxon>Actinomycetes</taxon>
        <taxon>Streptosporangiales</taxon>
        <taxon>Nocardiopsidaceae</taxon>
        <taxon>Streptomonospora</taxon>
    </lineage>
</organism>
<dbReference type="AlphaFoldDB" id="A0A853BGR2"/>
<dbReference type="Proteomes" id="UP000575985">
    <property type="component" value="Unassembled WGS sequence"/>
</dbReference>
<name>A0A853BGR2_9ACTN</name>
<comment type="caution">
    <text evidence="1">The sequence shown here is derived from an EMBL/GenBank/DDBJ whole genome shotgun (WGS) entry which is preliminary data.</text>
</comment>
<dbReference type="EMBL" id="JACCFO010000001">
    <property type="protein sequence ID" value="NYI94503.1"/>
    <property type="molecule type" value="Genomic_DNA"/>
</dbReference>
<proteinExistence type="predicted"/>
<protein>
    <submittedName>
        <fullName evidence="1">Uncharacterized protein</fullName>
    </submittedName>
</protein>
<accession>A0A853BGR2</accession>
<keyword evidence="2" id="KW-1185">Reference proteome</keyword>
<evidence type="ECO:0000313" key="1">
    <source>
        <dbReference type="EMBL" id="NYI94503.1"/>
    </source>
</evidence>
<gene>
    <name evidence="1" type="ORF">HNR12_000780</name>
</gene>
<evidence type="ECO:0000313" key="2">
    <source>
        <dbReference type="Proteomes" id="UP000575985"/>
    </source>
</evidence>
<dbReference type="RefSeq" id="WP_179766150.1">
    <property type="nucleotide sequence ID" value="NZ_JACCFO010000001.1"/>
</dbReference>
<sequence>MVGAIVVAAFAVIYALVIRKVNADQRAAEMELVESRKALRKKGEEDYNAIEKALTTGEAYRRYVAETALAKDGASVAQYTMAEKLVRQSAAVMERNGALIPPQLAPYMEGDSPRLAYVGPRSRKLELVDDSYLSDPDRRAVRYFIRAYNNGLAVSPRRSFLRAFAAVRPVLVEGRDEELRDGLPADREPPVLAPSAFDDALDLSTPQGMGIRAVLRRGRGKYSKPFKSTGLYHRTQELIERTRARRSGPNGQERRGRDA</sequence>